<dbReference type="PANTHER" id="PTHR31286:SF180">
    <property type="entry name" value="OS10G0362600 PROTEIN"/>
    <property type="match status" value="1"/>
</dbReference>
<evidence type="ECO:0000313" key="2">
    <source>
        <dbReference type="Proteomes" id="UP000554482"/>
    </source>
</evidence>
<gene>
    <name evidence="1" type="ORF">FRX31_005098</name>
</gene>
<organism evidence="1 2">
    <name type="scientific">Thalictrum thalictroides</name>
    <name type="common">Rue-anemone</name>
    <name type="synonym">Anemone thalictroides</name>
    <dbReference type="NCBI Taxonomy" id="46969"/>
    <lineage>
        <taxon>Eukaryota</taxon>
        <taxon>Viridiplantae</taxon>
        <taxon>Streptophyta</taxon>
        <taxon>Embryophyta</taxon>
        <taxon>Tracheophyta</taxon>
        <taxon>Spermatophyta</taxon>
        <taxon>Magnoliopsida</taxon>
        <taxon>Ranunculales</taxon>
        <taxon>Ranunculaceae</taxon>
        <taxon>Thalictroideae</taxon>
        <taxon>Thalictrum</taxon>
    </lineage>
</organism>
<proteinExistence type="predicted"/>
<name>A0A7J6X8X8_THATH</name>
<dbReference type="AlphaFoldDB" id="A0A7J6X8X8"/>
<dbReference type="PANTHER" id="PTHR31286">
    <property type="entry name" value="GLYCINE-RICH CELL WALL STRUCTURAL PROTEIN 1.8-LIKE"/>
    <property type="match status" value="1"/>
</dbReference>
<reference evidence="1 2" key="1">
    <citation type="submission" date="2020-06" db="EMBL/GenBank/DDBJ databases">
        <title>Transcriptomic and genomic resources for Thalictrum thalictroides and T. hernandezii: Facilitating candidate gene discovery in an emerging model plant lineage.</title>
        <authorList>
            <person name="Arias T."/>
            <person name="Riano-Pachon D.M."/>
            <person name="Di Stilio V.S."/>
        </authorList>
    </citation>
    <scope>NUCLEOTIDE SEQUENCE [LARGE SCALE GENOMIC DNA]</scope>
    <source>
        <strain evidence="2">cv. WT478/WT964</strain>
        <tissue evidence="1">Leaves</tissue>
    </source>
</reference>
<evidence type="ECO:0008006" key="3">
    <source>
        <dbReference type="Google" id="ProtNLM"/>
    </source>
</evidence>
<dbReference type="InterPro" id="IPR040256">
    <property type="entry name" value="At4g02000-like"/>
</dbReference>
<protein>
    <recommendedName>
        <fullName evidence="3">DUF4283 domain-containing protein</fullName>
    </recommendedName>
</protein>
<accession>A0A7J6X8X8</accession>
<comment type="caution">
    <text evidence="1">The sequence shown here is derived from an EMBL/GenBank/DDBJ whole genome shotgun (WGS) entry which is preliminary data.</text>
</comment>
<evidence type="ECO:0000313" key="1">
    <source>
        <dbReference type="EMBL" id="KAF5205315.1"/>
    </source>
</evidence>
<keyword evidence="2" id="KW-1185">Reference proteome</keyword>
<dbReference type="EMBL" id="JABWDY010004242">
    <property type="protein sequence ID" value="KAF5205315.1"/>
    <property type="molecule type" value="Genomic_DNA"/>
</dbReference>
<dbReference type="Proteomes" id="UP000554482">
    <property type="component" value="Unassembled WGS sequence"/>
</dbReference>
<sequence length="154" mass="17884">MFLKGAFNKLPHLNLSFFSPKIVDGVAIAPLEVLEDGKQEWQEYLIGYFLDRKLPFSLIRDSLEKQWILKGSFDMVADKDHFFSSSLVRMTRNRFLKLVLLSLHAEFLLFNNLNKKKVQTIPIWINVYKVPKIFWSKQGLSFIASLVGKPSEYG</sequence>